<dbReference type="SUPFAM" id="SSF63491">
    <property type="entry name" value="BAG domain"/>
    <property type="match status" value="1"/>
</dbReference>
<name>A0AA86SB04_9FABA</name>
<feature type="compositionally biased region" description="Low complexity" evidence="3">
    <location>
        <begin position="1145"/>
        <end position="1159"/>
    </location>
</feature>
<evidence type="ECO:0000313" key="6">
    <source>
        <dbReference type="Proteomes" id="UP001189624"/>
    </source>
</evidence>
<evidence type="ECO:0000259" key="4">
    <source>
        <dbReference type="PROSITE" id="PS51035"/>
    </source>
</evidence>
<dbReference type="Pfam" id="PF00612">
    <property type="entry name" value="IQ"/>
    <property type="match status" value="1"/>
</dbReference>
<dbReference type="SMART" id="SM00264">
    <property type="entry name" value="BAG"/>
    <property type="match status" value="1"/>
</dbReference>
<evidence type="ECO:0000256" key="2">
    <source>
        <dbReference type="ARBA" id="ARBA00023186"/>
    </source>
</evidence>
<keyword evidence="2" id="KW-0143">Chaperone</keyword>
<feature type="compositionally biased region" description="Polar residues" evidence="3">
    <location>
        <begin position="625"/>
        <end position="658"/>
    </location>
</feature>
<feature type="region of interest" description="Disordered" evidence="3">
    <location>
        <begin position="882"/>
        <end position="1009"/>
    </location>
</feature>
<dbReference type="PANTHER" id="PTHR33322:SF16">
    <property type="entry name" value="BAG FAMILY MOLECULAR CHAPERONE REGULATOR 6"/>
    <property type="match status" value="1"/>
</dbReference>
<dbReference type="Gramene" id="rna-AYBTSS11_LOCUS14178">
    <property type="protein sequence ID" value="CAJ1950295.1"/>
    <property type="gene ID" value="gene-AYBTSS11_LOCUS14178"/>
</dbReference>
<dbReference type="Proteomes" id="UP001189624">
    <property type="component" value="Chromosome 4"/>
</dbReference>
<feature type="compositionally biased region" description="Basic and acidic residues" evidence="3">
    <location>
        <begin position="1166"/>
        <end position="1176"/>
    </location>
</feature>
<accession>A0AA86SB04</accession>
<dbReference type="InterPro" id="IPR000048">
    <property type="entry name" value="IQ_motif_EF-hand-BS"/>
</dbReference>
<protein>
    <recommendedName>
        <fullName evidence="4">BAG domain-containing protein</fullName>
    </recommendedName>
</protein>
<dbReference type="CDD" id="cd23767">
    <property type="entry name" value="IQCD"/>
    <property type="match status" value="1"/>
</dbReference>
<sequence>MSEESDTKRQNTHQETPKILEPQRLISERSNPKQKSNSKDAHTWGWIVSSLREEGSACRARGNKNEEILLRETLMNENIEVVVMEMDFRWSSGKWKPKKRKRSRAGVNVRPRQVPPIGVATPRKSARNSLCPEKVTSFGICECSAIPNGYVWLPMNHTMHFLCKGFVNLGVMPGVVVLRSLLVLKSDTNPVLNCEMQSLPLESPRTMDSYPYQINQMPFPHYYHPGIEALPPQMNVDPTKLPFSYDQRCSYAGNYGHPIPPHFCCGHNNFPCQYSYMPSHPHAPSPMYYSGGCPAYSEPYFVPNSPHPRHTMELPRYEYDKYMPRDHHCCGCPNHSCNQKEGKSVKIEEHEPDGGKNVNDALVPIQLKNYPYPVVWIPQDYPSNKQLKNPSTMEVGEQNKPPSLENSDAGVQPAHEPRVWNGWLPFDIKGAPNMIPDGYGVRNQKQESGNCRGESEYGEMDQKIQSEKKRSEFPFPIFWLPYYNKQESEETNDKEKNASPPKIIEEVPHALKYVPVKSYVDECGRNGTGSNQAEHTNRNASNVVEKVTNARSIPVKQIGKDVRPDRMDENETKKDSCTGDKKKQSTFSPKASKLPPVCLRVDPLPRKKKGNGSSRSPSPPSSKGHSQVTSGETIKTPVCGTNDQAQPKLNNQNAPNTSEEVKPKEKTIQVSEYKTNENKGVDRRDGCHGKINVNITSEHPKGTRETCTDGDAYKATDKKAGQGAENMLEENTKLREVKDSSALSDVRSKEGRVLSDADAAILIQAAYRGYQVRKWEPLKKLKQIDEVRKEVINVQDCVQAFERSSGLQNDDKQKIAIGETIMRLLLKLDTLQGLHPSFREIRKSLARELIILQERLDSLAANKPQQQMQDFHVQKDVDVTPTTMQNEEHVQREEEEKVSIPGDSSEGISDDGKVSQSPVDPVPNEGAESVVLPNGSGSEDTSQVGTADTLNSTSDLPETDNMAGFTTQVVTADTLNSTSDLSETDKMAVEPKAKSEVNDSPVEVNELDITVGEELPVGVIDEDINSIEMEEHDNVGSGSLPPAMVNDSALDRLDSENHAVMELPVGLLDEDERKNEMNLSKGERQTENEIFFEELPVGLLDENPEKSEVEANRKTYAVVPPAQEERCNADEKTTSTDDPSKETQLEQQQQQMENQDEVQSSGESDGWVKVEFNKEDELKGDLPVDIGIETQSGEFGIGTELPPLTTQVNDHEAGSKDVCLEANDVNISPQPKEFVPVNDTQKEEEPEGKIALKEIQDDQEIVAEILAHEKTEPSVASPALPELEIPAAEHDGRLKSDSKLVEENEKLRKMMEKLLEAGNAQLSVISDLTGRVKDLEKRLARTKARSKRVKTKRHRPATSNFLA</sequence>
<feature type="compositionally biased region" description="Basic and acidic residues" evidence="3">
    <location>
        <begin position="558"/>
        <end position="583"/>
    </location>
</feature>
<feature type="region of interest" description="Disordered" evidence="3">
    <location>
        <begin position="524"/>
        <end position="710"/>
    </location>
</feature>
<feature type="compositionally biased region" description="Basic and acidic residues" evidence="3">
    <location>
        <begin position="698"/>
        <end position="710"/>
    </location>
</feature>
<feature type="compositionally biased region" description="Basic residues" evidence="3">
    <location>
        <begin position="1340"/>
        <end position="1356"/>
    </location>
</feature>
<feature type="compositionally biased region" description="Polar residues" evidence="3">
    <location>
        <begin position="935"/>
        <end position="956"/>
    </location>
</feature>
<dbReference type="InterPro" id="IPR036533">
    <property type="entry name" value="BAG_dom_sf"/>
</dbReference>
<proteinExistence type="predicted"/>
<feature type="region of interest" description="Disordered" evidence="3">
    <location>
        <begin position="1339"/>
        <end position="1363"/>
    </location>
</feature>
<feature type="region of interest" description="Disordered" evidence="3">
    <location>
        <begin position="1095"/>
        <end position="1176"/>
    </location>
</feature>
<dbReference type="Gene3D" id="1.20.58.120">
    <property type="entry name" value="BAG domain"/>
    <property type="match status" value="1"/>
</dbReference>
<feature type="domain" description="BAG" evidence="4">
    <location>
        <begin position="783"/>
        <end position="860"/>
    </location>
</feature>
<keyword evidence="6" id="KW-1185">Reference proteome</keyword>
<feature type="region of interest" description="Disordered" evidence="3">
    <location>
        <begin position="99"/>
        <end position="123"/>
    </location>
</feature>
<feature type="region of interest" description="Disordered" evidence="3">
    <location>
        <begin position="1224"/>
        <end position="1246"/>
    </location>
</feature>
<evidence type="ECO:0000313" key="5">
    <source>
        <dbReference type="EMBL" id="CAJ1950295.1"/>
    </source>
</evidence>
<dbReference type="FunFam" id="1.20.58.120:FF:000010">
    <property type="entry name" value="BAG family molecular chaperone regulator 6"/>
    <property type="match status" value="1"/>
</dbReference>
<feature type="compositionally biased region" description="Low complexity" evidence="3">
    <location>
        <begin position="611"/>
        <end position="624"/>
    </location>
</feature>
<keyword evidence="1" id="KW-0112">Calmodulin-binding</keyword>
<dbReference type="PROSITE" id="PS51035">
    <property type="entry name" value="BAG"/>
    <property type="match status" value="1"/>
</dbReference>
<dbReference type="GO" id="GO:0009506">
    <property type="term" value="C:plasmodesma"/>
    <property type="evidence" value="ECO:0007669"/>
    <property type="project" value="TreeGrafter"/>
</dbReference>
<dbReference type="Pfam" id="PF02179">
    <property type="entry name" value="BAG"/>
    <property type="match status" value="1"/>
</dbReference>
<reference evidence="5" key="1">
    <citation type="submission" date="2023-10" db="EMBL/GenBank/DDBJ databases">
        <authorList>
            <person name="Domelevo Entfellner J.-B."/>
        </authorList>
    </citation>
    <scope>NUCLEOTIDE SEQUENCE</scope>
</reference>
<evidence type="ECO:0000256" key="3">
    <source>
        <dbReference type="SAM" id="MobiDB-lite"/>
    </source>
</evidence>
<feature type="compositionally biased region" description="Basic and acidic residues" evidence="3">
    <location>
        <begin position="674"/>
        <end position="688"/>
    </location>
</feature>
<organism evidence="5 6">
    <name type="scientific">Sphenostylis stenocarpa</name>
    <dbReference type="NCBI Taxonomy" id="92480"/>
    <lineage>
        <taxon>Eukaryota</taxon>
        <taxon>Viridiplantae</taxon>
        <taxon>Streptophyta</taxon>
        <taxon>Embryophyta</taxon>
        <taxon>Tracheophyta</taxon>
        <taxon>Spermatophyta</taxon>
        <taxon>Magnoliopsida</taxon>
        <taxon>eudicotyledons</taxon>
        <taxon>Gunneridae</taxon>
        <taxon>Pentapetalae</taxon>
        <taxon>rosids</taxon>
        <taxon>fabids</taxon>
        <taxon>Fabales</taxon>
        <taxon>Fabaceae</taxon>
        <taxon>Papilionoideae</taxon>
        <taxon>50 kb inversion clade</taxon>
        <taxon>NPAAA clade</taxon>
        <taxon>indigoferoid/millettioid clade</taxon>
        <taxon>Phaseoleae</taxon>
        <taxon>Sphenostylis</taxon>
    </lineage>
</organism>
<gene>
    <name evidence="5" type="ORF">AYBTSS11_LOCUS14178</name>
</gene>
<evidence type="ECO:0000256" key="1">
    <source>
        <dbReference type="ARBA" id="ARBA00022860"/>
    </source>
</evidence>
<feature type="compositionally biased region" description="Basic and acidic residues" evidence="3">
    <location>
        <begin position="26"/>
        <end position="41"/>
    </location>
</feature>
<feature type="compositionally biased region" description="Basic and acidic residues" evidence="3">
    <location>
        <begin position="886"/>
        <end position="898"/>
    </location>
</feature>
<dbReference type="GO" id="GO:0051087">
    <property type="term" value="F:protein-folding chaperone binding"/>
    <property type="evidence" value="ECO:0007669"/>
    <property type="project" value="InterPro"/>
</dbReference>
<dbReference type="PANTHER" id="PTHR33322">
    <property type="entry name" value="BAG DOMAIN CONTAINING PROTEIN, EXPRESSED"/>
    <property type="match status" value="1"/>
</dbReference>
<dbReference type="GO" id="GO:0005516">
    <property type="term" value="F:calmodulin binding"/>
    <property type="evidence" value="ECO:0007669"/>
    <property type="project" value="UniProtKB-KW"/>
</dbReference>
<feature type="region of interest" description="Disordered" evidence="3">
    <location>
        <begin position="386"/>
        <end position="412"/>
    </location>
</feature>
<dbReference type="GO" id="GO:0006457">
    <property type="term" value="P:protein folding"/>
    <property type="evidence" value="ECO:0007669"/>
    <property type="project" value="TreeGrafter"/>
</dbReference>
<dbReference type="PROSITE" id="PS50096">
    <property type="entry name" value="IQ"/>
    <property type="match status" value="1"/>
</dbReference>
<feature type="compositionally biased region" description="Basic and acidic residues" evidence="3">
    <location>
        <begin position="983"/>
        <end position="997"/>
    </location>
</feature>
<feature type="region of interest" description="Disordered" evidence="3">
    <location>
        <begin position="1"/>
        <end position="41"/>
    </location>
</feature>
<feature type="compositionally biased region" description="Basic and acidic residues" evidence="3">
    <location>
        <begin position="1103"/>
        <end position="1113"/>
    </location>
</feature>
<dbReference type="InterPro" id="IPR040400">
    <property type="entry name" value="BAG5/6/7/8"/>
</dbReference>
<feature type="compositionally biased region" description="Polar residues" evidence="3">
    <location>
        <begin position="528"/>
        <end position="542"/>
    </location>
</feature>
<dbReference type="InterPro" id="IPR003103">
    <property type="entry name" value="BAG_domain"/>
</dbReference>
<feature type="compositionally biased region" description="Basic and acidic residues" evidence="3">
    <location>
        <begin position="1123"/>
        <end position="1144"/>
    </location>
</feature>
<feature type="compositionally biased region" description="Polar residues" evidence="3">
    <location>
        <begin position="964"/>
        <end position="981"/>
    </location>
</feature>
<dbReference type="EMBL" id="OY731401">
    <property type="protein sequence ID" value="CAJ1950295.1"/>
    <property type="molecule type" value="Genomic_DNA"/>
</dbReference>